<feature type="transmembrane region" description="Helical" evidence="1">
    <location>
        <begin position="37"/>
        <end position="58"/>
    </location>
</feature>
<protein>
    <submittedName>
        <fullName evidence="2">Uncharacterized protein</fullName>
    </submittedName>
</protein>
<proteinExistence type="predicted"/>
<dbReference type="Proteomes" id="UP000366872">
    <property type="component" value="Unassembled WGS sequence"/>
</dbReference>
<accession>A0A6C2UBV0</accession>
<evidence type="ECO:0000256" key="1">
    <source>
        <dbReference type="SAM" id="Phobius"/>
    </source>
</evidence>
<keyword evidence="1" id="KW-0812">Transmembrane</keyword>
<organism evidence="2 3">
    <name type="scientific">Pontiella desulfatans</name>
    <dbReference type="NCBI Taxonomy" id="2750659"/>
    <lineage>
        <taxon>Bacteria</taxon>
        <taxon>Pseudomonadati</taxon>
        <taxon>Kiritimatiellota</taxon>
        <taxon>Kiritimatiellia</taxon>
        <taxon>Kiritimatiellales</taxon>
        <taxon>Pontiellaceae</taxon>
        <taxon>Pontiella</taxon>
    </lineage>
</organism>
<dbReference type="EMBL" id="CAAHFG010000004">
    <property type="protein sequence ID" value="VGO17097.1"/>
    <property type="molecule type" value="Genomic_DNA"/>
</dbReference>
<keyword evidence="1" id="KW-1133">Transmembrane helix</keyword>
<dbReference type="RefSeq" id="WP_136082597.1">
    <property type="nucleotide sequence ID" value="NZ_CAAHFG010000004.1"/>
</dbReference>
<name>A0A6C2UBV0_PONDE</name>
<gene>
    <name evidence="2" type="ORF">PDESU_05692</name>
</gene>
<evidence type="ECO:0000313" key="2">
    <source>
        <dbReference type="EMBL" id="VGO17097.1"/>
    </source>
</evidence>
<dbReference type="AlphaFoldDB" id="A0A6C2UBV0"/>
<evidence type="ECO:0000313" key="3">
    <source>
        <dbReference type="Proteomes" id="UP000366872"/>
    </source>
</evidence>
<keyword evidence="3" id="KW-1185">Reference proteome</keyword>
<keyword evidence="1" id="KW-0472">Membrane</keyword>
<sequence length="72" mass="8100">MVKKVQFPVIENRYVEVEQVRLRGNKDGKRGQVMLEYVVALGVFLALVGVSATLIYVFRAYGNRVLDIIAVS</sequence>
<reference evidence="2 3" key="1">
    <citation type="submission" date="2019-04" db="EMBL/GenBank/DDBJ databases">
        <authorList>
            <person name="Van Vliet M D."/>
        </authorList>
    </citation>
    <scope>NUCLEOTIDE SEQUENCE [LARGE SCALE GENOMIC DNA]</scope>
    <source>
        <strain evidence="2 3">F1</strain>
    </source>
</reference>